<reference evidence="19 20" key="2">
    <citation type="submission" date="2016-08" db="EMBL/GenBank/DDBJ databases">
        <title>Pervasive Adenine N6-methylation of Active Genes in Fungi.</title>
        <authorList>
            <consortium name="DOE Joint Genome Institute"/>
            <person name="Mondo S.J."/>
            <person name="Dannebaum R.O."/>
            <person name="Kuo R.C."/>
            <person name="Labutti K."/>
            <person name="Haridas S."/>
            <person name="Kuo A."/>
            <person name="Salamov A."/>
            <person name="Ahrendt S.R."/>
            <person name="Lipzen A."/>
            <person name="Sullivan W."/>
            <person name="Andreopoulos W.B."/>
            <person name="Clum A."/>
            <person name="Lindquist E."/>
            <person name="Daum C."/>
            <person name="Ramamoorthy G.K."/>
            <person name="Gryganskyi A."/>
            <person name="Culley D."/>
            <person name="Magnuson J.K."/>
            <person name="James T.Y."/>
            <person name="O'Malley M.A."/>
            <person name="Stajich J.E."/>
            <person name="Spatafora J.W."/>
            <person name="Visel A."/>
            <person name="Grigoriev I.V."/>
        </authorList>
    </citation>
    <scope>NUCLEOTIDE SEQUENCE [LARGE SCALE GENOMIC DNA]</scope>
    <source>
        <strain evidence="20">finn</strain>
    </source>
</reference>
<dbReference type="GO" id="GO:0005789">
    <property type="term" value="C:endoplasmic reticulum membrane"/>
    <property type="evidence" value="ECO:0007669"/>
    <property type="project" value="UniProtKB-SubCell"/>
</dbReference>
<comment type="caution">
    <text evidence="19">The sequence shown here is derived from an EMBL/GenBank/DDBJ whole genome shotgun (WGS) entry which is preliminary data.</text>
</comment>
<evidence type="ECO:0000256" key="5">
    <source>
        <dbReference type="ARBA" id="ARBA00022679"/>
    </source>
</evidence>
<feature type="topological domain" description="Lumenal" evidence="17">
    <location>
        <begin position="1"/>
        <end position="17"/>
    </location>
</feature>
<feature type="intramembrane region" description="Helical" evidence="17">
    <location>
        <begin position="18"/>
        <end position="38"/>
    </location>
</feature>
<dbReference type="STRING" id="1754191.A0A1Y1V9K7"/>
<feature type="transmembrane region" description="Helical" evidence="18">
    <location>
        <begin position="18"/>
        <end position="37"/>
    </location>
</feature>
<comment type="catalytic activity">
    <reaction evidence="16 17">
        <text>a 1,2-diacyl-sn-glycero-3-phospho-N-methylethanolamine + S-adenosyl-L-methionine = a 1,2-diacyl-sn-glycero-3-phospho-N,N-dimethylethanolamine + S-adenosyl-L-homocysteine + H(+)</text>
        <dbReference type="Rhea" id="RHEA:32735"/>
        <dbReference type="ChEBI" id="CHEBI:15378"/>
        <dbReference type="ChEBI" id="CHEBI:57856"/>
        <dbReference type="ChEBI" id="CHEBI:59789"/>
        <dbReference type="ChEBI" id="CHEBI:64572"/>
        <dbReference type="ChEBI" id="CHEBI:64573"/>
        <dbReference type="EC" id="2.1.1.71"/>
    </reaction>
</comment>
<feature type="topological domain" description="Cytoplasmic" evidence="17">
    <location>
        <begin position="72"/>
        <end position="98"/>
    </location>
</feature>
<dbReference type="UniPathway" id="UPA00753"/>
<feature type="transmembrane region" description="Helical" evidence="18">
    <location>
        <begin position="155"/>
        <end position="178"/>
    </location>
</feature>
<dbReference type="OrthoDB" id="8300106at2759"/>
<dbReference type="GO" id="GO:0032259">
    <property type="term" value="P:methylation"/>
    <property type="evidence" value="ECO:0007669"/>
    <property type="project" value="UniProtKB-KW"/>
</dbReference>
<keyword evidence="11 17" id="KW-0496">Mitochondrion</keyword>
<feature type="topological domain" description="Cytoplasmic" evidence="17">
    <location>
        <begin position="184"/>
        <end position="215"/>
    </location>
</feature>
<evidence type="ECO:0000256" key="12">
    <source>
        <dbReference type="ARBA" id="ARBA00023136"/>
    </source>
</evidence>
<reference evidence="19 20" key="1">
    <citation type="submission" date="2016-08" db="EMBL/GenBank/DDBJ databases">
        <title>Genomes of anaerobic fungi encode conserved fungal cellulosomes for biomass hydrolysis.</title>
        <authorList>
            <consortium name="DOE Joint Genome Institute"/>
            <person name="Haitjema C.H."/>
            <person name="Gilmore S.P."/>
            <person name="Henske J.K."/>
            <person name="Solomon K.V."/>
            <person name="De Groot R."/>
            <person name="Kuo A."/>
            <person name="Mondo S.J."/>
            <person name="Salamov A.A."/>
            <person name="Labutti K."/>
            <person name="Zhao Z."/>
            <person name="Chiniquy J."/>
            <person name="Barry K."/>
            <person name="Brewer H.M."/>
            <person name="Purvine S.O."/>
            <person name="Wright A.T."/>
            <person name="Boxma B."/>
            <person name="Van Alen T."/>
            <person name="Hackstein J.H."/>
            <person name="Baker S.E."/>
            <person name="Grigoriev I.V."/>
            <person name="O'Malley M.A."/>
        </authorList>
    </citation>
    <scope>NUCLEOTIDE SEQUENCE [LARGE SCALE GENOMIC DNA]</scope>
    <source>
        <strain evidence="20">finn</strain>
    </source>
</reference>
<comment type="pathway">
    <text evidence="2">Lipid metabolism.</text>
</comment>
<comment type="subcellular location">
    <subcellularLocation>
        <location evidence="17">Endoplasmic reticulum membrane</location>
        <topology evidence="17">Multi-pass membrane protein</topology>
    </subcellularLocation>
    <subcellularLocation>
        <location evidence="17">Mitochondrion membrane</location>
        <topology evidence="17">Multi-pass membrane protein</topology>
    </subcellularLocation>
</comment>
<keyword evidence="10 17" id="KW-0443">Lipid metabolism</keyword>
<dbReference type="Proteomes" id="UP000193719">
    <property type="component" value="Unassembled WGS sequence"/>
</dbReference>
<dbReference type="InterPro" id="IPR024960">
    <property type="entry name" value="PEMT/MFAP"/>
</dbReference>
<evidence type="ECO:0000256" key="16">
    <source>
        <dbReference type="ARBA" id="ARBA00052459"/>
    </source>
</evidence>
<comment type="similarity">
    <text evidence="17">Belongs to the class VI-like SAM-binding methyltransferase superfamily. PEMT/PEM2 methyltransferase family.</text>
</comment>
<keyword evidence="13 17" id="KW-0594">Phospholipid biosynthesis</keyword>
<evidence type="ECO:0000256" key="13">
    <source>
        <dbReference type="ARBA" id="ARBA00023209"/>
    </source>
</evidence>
<dbReference type="FunFam" id="1.20.120.1630:FF:000005">
    <property type="entry name" value="Phosphatidylethanolamine N-methyltransferase"/>
    <property type="match status" value="1"/>
</dbReference>
<dbReference type="PANTHER" id="PTHR15458">
    <property type="entry name" value="PHOSPHATIDYLETHANOLAMINE N-METHYLTRANSFERASE"/>
    <property type="match status" value="1"/>
</dbReference>
<evidence type="ECO:0000256" key="3">
    <source>
        <dbReference type="ARBA" id="ARBA00022516"/>
    </source>
</evidence>
<evidence type="ECO:0000256" key="4">
    <source>
        <dbReference type="ARBA" id="ARBA00022603"/>
    </source>
</evidence>
<name>A0A1Y1V9K7_9FUNG</name>
<dbReference type="GO" id="GO:0000773">
    <property type="term" value="F:phosphatidyl-N-methylethanolamine N-methyltransferase activity"/>
    <property type="evidence" value="ECO:0007669"/>
    <property type="project" value="UniProtKB-UniRule"/>
</dbReference>
<protein>
    <recommendedName>
        <fullName evidence="17">Phosphatidyl-N-methylethanolamine N-methyltransferase</fullName>
        <ecNumber evidence="17">2.1.1.71</ecNumber>
    </recommendedName>
    <alternativeName>
        <fullName evidence="17">Phospholipid methyltransferase</fullName>
        <shortName evidence="17">PLMT</shortName>
    </alternativeName>
</protein>
<keyword evidence="6 17" id="KW-0949">S-adenosyl-L-methionine</keyword>
<evidence type="ECO:0000256" key="2">
    <source>
        <dbReference type="ARBA" id="ARBA00005189"/>
    </source>
</evidence>
<evidence type="ECO:0000256" key="8">
    <source>
        <dbReference type="ARBA" id="ARBA00022824"/>
    </source>
</evidence>
<evidence type="ECO:0000256" key="17">
    <source>
        <dbReference type="HAMAP-Rule" id="MF_03216"/>
    </source>
</evidence>
<keyword evidence="14 17" id="KW-1208">Phospholipid metabolism</keyword>
<keyword evidence="9 17" id="KW-1133">Transmembrane helix</keyword>
<feature type="transmembrane region" description="Helical" evidence="18">
    <location>
        <begin position="58"/>
        <end position="76"/>
    </location>
</feature>
<feature type="topological domain" description="Lumenal" evidence="17">
    <location>
        <begin position="39"/>
        <end position="50"/>
    </location>
</feature>
<evidence type="ECO:0000256" key="11">
    <source>
        <dbReference type="ARBA" id="ARBA00023128"/>
    </source>
</evidence>
<evidence type="ECO:0000256" key="15">
    <source>
        <dbReference type="ARBA" id="ARBA00051252"/>
    </source>
</evidence>
<dbReference type="HAMAP" id="MF_03216">
    <property type="entry name" value="PLMT"/>
    <property type="match status" value="1"/>
</dbReference>
<accession>A0A1Y1V9K7</accession>
<dbReference type="InterPro" id="IPR007318">
    <property type="entry name" value="Phopholipid_MeTrfase"/>
</dbReference>
<keyword evidence="12 17" id="KW-0472">Membrane</keyword>
<evidence type="ECO:0000256" key="7">
    <source>
        <dbReference type="ARBA" id="ARBA00022692"/>
    </source>
</evidence>
<keyword evidence="8 17" id="KW-0256">Endoplasmic reticulum</keyword>
<dbReference type="PIRSF" id="PIRSF005444">
    <property type="entry name" value="PEMT"/>
    <property type="match status" value="1"/>
</dbReference>
<feature type="topological domain" description="Lumenal" evidence="17">
    <location>
        <begin position="120"/>
        <end position="162"/>
    </location>
</feature>
<evidence type="ECO:0000313" key="20">
    <source>
        <dbReference type="Proteomes" id="UP000193719"/>
    </source>
</evidence>
<evidence type="ECO:0000256" key="14">
    <source>
        <dbReference type="ARBA" id="ARBA00023264"/>
    </source>
</evidence>
<evidence type="ECO:0000256" key="10">
    <source>
        <dbReference type="ARBA" id="ARBA00023098"/>
    </source>
</evidence>
<feature type="transmembrane region" description="Helical" evidence="18">
    <location>
        <begin position="96"/>
        <end position="124"/>
    </location>
</feature>
<dbReference type="PANTHER" id="PTHR15458:SF5">
    <property type="entry name" value="PHOSPHATIDYLETHANOLAMINE N-METHYLTRANSFERASE"/>
    <property type="match status" value="1"/>
</dbReference>
<evidence type="ECO:0000256" key="1">
    <source>
        <dbReference type="ARBA" id="ARBA00004969"/>
    </source>
</evidence>
<evidence type="ECO:0000256" key="9">
    <source>
        <dbReference type="ARBA" id="ARBA00022989"/>
    </source>
</evidence>
<sequence length="215" mass="24235">MNYQALIEAFSKVDYTNIYFILSASSIIFNPLFWNIVARNEYRNKTLTKIFKSPKNGCYFLAFVIFTLGIVRDLLFGKAIQSDNECKLFDSIGIKVIGYICLAVGGILVYSSMYTLGIIGTYLGDYFGILMEKRVTGFPFNICDNPMYNGSTLNFLGTAIIGKSCAGIVLTIIVWIVYEVALRFEGPFTSMIYANRDKKEVKKPTVTKQKSKKIN</sequence>
<comment type="catalytic activity">
    <reaction evidence="15">
        <text>a 1,2-diacyl-sn-glycero-3-phospho-N,N-dimethylethanolamine + S-adenosyl-L-methionine = a 1,2-diacyl-sn-glycero-3-phosphocholine + S-adenosyl-L-homocysteine + H(+)</text>
        <dbReference type="Rhea" id="RHEA:32739"/>
        <dbReference type="ChEBI" id="CHEBI:15378"/>
        <dbReference type="ChEBI" id="CHEBI:57643"/>
        <dbReference type="ChEBI" id="CHEBI:57856"/>
        <dbReference type="ChEBI" id="CHEBI:59789"/>
        <dbReference type="ChEBI" id="CHEBI:64572"/>
        <dbReference type="EC" id="2.1.1.71"/>
    </reaction>
</comment>
<dbReference type="EC" id="2.1.1.71" evidence="17"/>
<keyword evidence="7 17" id="KW-0812">Transmembrane</keyword>
<dbReference type="EMBL" id="MCFH01000020">
    <property type="protein sequence ID" value="ORX50649.1"/>
    <property type="molecule type" value="Genomic_DNA"/>
</dbReference>
<dbReference type="GO" id="GO:0031966">
    <property type="term" value="C:mitochondrial membrane"/>
    <property type="evidence" value="ECO:0007669"/>
    <property type="project" value="UniProtKB-SubCell"/>
</dbReference>
<keyword evidence="4 17" id="KW-0489">Methyltransferase</keyword>
<feature type="binding site" evidence="17">
    <location>
        <begin position="103"/>
        <end position="105"/>
    </location>
    <ligand>
        <name>S-adenosyl-L-methionine</name>
        <dbReference type="ChEBI" id="CHEBI:59789"/>
    </ligand>
</feature>
<keyword evidence="20" id="KW-1185">Reference proteome</keyword>
<dbReference type="AlphaFoldDB" id="A0A1Y1V9K7"/>
<feature type="binding site" evidence="17">
    <location>
        <begin position="185"/>
        <end position="186"/>
    </location>
    <ligand>
        <name>S-adenosyl-L-methionine</name>
        <dbReference type="ChEBI" id="CHEBI:59789"/>
    </ligand>
</feature>
<dbReference type="Pfam" id="PF04191">
    <property type="entry name" value="PEMT"/>
    <property type="match status" value="1"/>
</dbReference>
<evidence type="ECO:0000256" key="18">
    <source>
        <dbReference type="SAM" id="Phobius"/>
    </source>
</evidence>
<comment type="function">
    <text evidence="17">Catalyzes the second two steps of the methylation pathway of phosphatidylcholine biosynthesis, the SAM-dependent methylation of phosphatidylmonomethylethanolamine (PMME) to phosphatidyldimethylethanolamine (PDME) and of PDME to phosphatidylcholine (PC).</text>
</comment>
<keyword evidence="3 17" id="KW-0444">Lipid biosynthesis</keyword>
<evidence type="ECO:0000256" key="6">
    <source>
        <dbReference type="ARBA" id="ARBA00022691"/>
    </source>
</evidence>
<dbReference type="Gene3D" id="1.20.120.1630">
    <property type="match status" value="1"/>
</dbReference>
<proteinExistence type="inferred from homology"/>
<gene>
    <name evidence="19" type="ORF">BCR36DRAFT_351797</name>
</gene>
<dbReference type="GO" id="GO:0006656">
    <property type="term" value="P:phosphatidylcholine biosynthetic process"/>
    <property type="evidence" value="ECO:0007669"/>
    <property type="project" value="UniProtKB-UniRule"/>
</dbReference>
<organism evidence="19 20">
    <name type="scientific">Piromyces finnis</name>
    <dbReference type="NCBI Taxonomy" id="1754191"/>
    <lineage>
        <taxon>Eukaryota</taxon>
        <taxon>Fungi</taxon>
        <taxon>Fungi incertae sedis</taxon>
        <taxon>Chytridiomycota</taxon>
        <taxon>Chytridiomycota incertae sedis</taxon>
        <taxon>Neocallimastigomycetes</taxon>
        <taxon>Neocallimastigales</taxon>
        <taxon>Neocallimastigaceae</taxon>
        <taxon>Piromyces</taxon>
    </lineage>
</organism>
<dbReference type="PROSITE" id="PS51599">
    <property type="entry name" value="SAM_PEMT_PEM2"/>
    <property type="match status" value="1"/>
</dbReference>
<comment type="pathway">
    <text evidence="1 17">Phospholipid metabolism; phosphatidylcholine biosynthesis.</text>
</comment>
<keyword evidence="5 17" id="KW-0808">Transferase</keyword>
<evidence type="ECO:0000313" key="19">
    <source>
        <dbReference type="EMBL" id="ORX50649.1"/>
    </source>
</evidence>